<feature type="domain" description="HTH iclR-type" evidence="4">
    <location>
        <begin position="11"/>
        <end position="72"/>
    </location>
</feature>
<proteinExistence type="predicted"/>
<evidence type="ECO:0000259" key="4">
    <source>
        <dbReference type="PROSITE" id="PS51077"/>
    </source>
</evidence>
<evidence type="ECO:0000256" key="1">
    <source>
        <dbReference type="ARBA" id="ARBA00023015"/>
    </source>
</evidence>
<dbReference type="InterPro" id="IPR005471">
    <property type="entry name" value="Tscrpt_reg_IclR_N"/>
</dbReference>
<dbReference type="SUPFAM" id="SSF55781">
    <property type="entry name" value="GAF domain-like"/>
    <property type="match status" value="1"/>
</dbReference>
<gene>
    <name evidence="6" type="ORF">FOE67_09315</name>
</gene>
<keyword evidence="2" id="KW-0238">DNA-binding</keyword>
<dbReference type="Gene3D" id="3.30.450.40">
    <property type="match status" value="1"/>
</dbReference>
<accession>A0A7W3T2F3</accession>
<dbReference type="AlphaFoldDB" id="A0A7W3T2F3"/>
<dbReference type="PANTHER" id="PTHR30136">
    <property type="entry name" value="HELIX-TURN-HELIX TRANSCRIPTIONAL REGULATOR, ICLR FAMILY"/>
    <property type="match status" value="1"/>
</dbReference>
<dbReference type="PANTHER" id="PTHR30136:SF24">
    <property type="entry name" value="HTH-TYPE TRANSCRIPTIONAL REPRESSOR ALLR"/>
    <property type="match status" value="1"/>
</dbReference>
<dbReference type="InterPro" id="IPR029016">
    <property type="entry name" value="GAF-like_dom_sf"/>
</dbReference>
<keyword evidence="1" id="KW-0805">Transcription regulation</keyword>
<dbReference type="PROSITE" id="PS51078">
    <property type="entry name" value="ICLR_ED"/>
    <property type="match status" value="1"/>
</dbReference>
<name>A0A7W3T2F3_9ACTN</name>
<keyword evidence="3" id="KW-0804">Transcription</keyword>
<dbReference type="EMBL" id="VKHS01000158">
    <property type="protein sequence ID" value="MBB0229710.1"/>
    <property type="molecule type" value="Genomic_DNA"/>
</dbReference>
<dbReference type="InterPro" id="IPR014757">
    <property type="entry name" value="Tscrpt_reg_IclR_C"/>
</dbReference>
<dbReference type="GO" id="GO:0003677">
    <property type="term" value="F:DNA binding"/>
    <property type="evidence" value="ECO:0007669"/>
    <property type="project" value="UniProtKB-KW"/>
</dbReference>
<reference evidence="7" key="1">
    <citation type="submission" date="2019-10" db="EMBL/GenBank/DDBJ databases">
        <title>Streptomyces sp. nov., a novel actinobacterium isolated from alkaline environment.</title>
        <authorList>
            <person name="Golinska P."/>
        </authorList>
    </citation>
    <scope>NUCLEOTIDE SEQUENCE [LARGE SCALE GENOMIC DNA]</scope>
    <source>
        <strain evidence="7">DSM 42108</strain>
    </source>
</reference>
<dbReference type="SUPFAM" id="SSF46785">
    <property type="entry name" value="Winged helix' DNA-binding domain"/>
    <property type="match status" value="1"/>
</dbReference>
<dbReference type="InterPro" id="IPR050707">
    <property type="entry name" value="HTH_MetabolicPath_Reg"/>
</dbReference>
<evidence type="ECO:0000313" key="7">
    <source>
        <dbReference type="Proteomes" id="UP000530234"/>
    </source>
</evidence>
<dbReference type="Proteomes" id="UP000530234">
    <property type="component" value="Unassembled WGS sequence"/>
</dbReference>
<feature type="domain" description="IclR-ED" evidence="5">
    <location>
        <begin position="73"/>
        <end position="252"/>
    </location>
</feature>
<dbReference type="PROSITE" id="PS51077">
    <property type="entry name" value="HTH_ICLR"/>
    <property type="match status" value="1"/>
</dbReference>
<dbReference type="GO" id="GO:0045892">
    <property type="term" value="P:negative regulation of DNA-templated transcription"/>
    <property type="evidence" value="ECO:0007669"/>
    <property type="project" value="TreeGrafter"/>
</dbReference>
<evidence type="ECO:0000256" key="2">
    <source>
        <dbReference type="ARBA" id="ARBA00023125"/>
    </source>
</evidence>
<dbReference type="RefSeq" id="WP_182662471.1">
    <property type="nucleotide sequence ID" value="NZ_VKHS01000158.1"/>
</dbReference>
<comment type="caution">
    <text evidence="6">The sequence shown here is derived from an EMBL/GenBank/DDBJ whole genome shotgun (WGS) entry which is preliminary data.</text>
</comment>
<keyword evidence="7" id="KW-1185">Reference proteome</keyword>
<dbReference type="Gene3D" id="1.10.10.10">
    <property type="entry name" value="Winged helix-like DNA-binding domain superfamily/Winged helix DNA-binding domain"/>
    <property type="match status" value="1"/>
</dbReference>
<dbReference type="InterPro" id="IPR036388">
    <property type="entry name" value="WH-like_DNA-bd_sf"/>
</dbReference>
<protein>
    <submittedName>
        <fullName evidence="6">IclR family transcriptional regulator</fullName>
    </submittedName>
</protein>
<organism evidence="6 7">
    <name type="scientific">Streptomyces calidiresistens</name>
    <dbReference type="NCBI Taxonomy" id="1485586"/>
    <lineage>
        <taxon>Bacteria</taxon>
        <taxon>Bacillati</taxon>
        <taxon>Actinomycetota</taxon>
        <taxon>Actinomycetes</taxon>
        <taxon>Kitasatosporales</taxon>
        <taxon>Streptomycetaceae</taxon>
        <taxon>Streptomyces</taxon>
    </lineage>
</organism>
<dbReference type="InterPro" id="IPR036390">
    <property type="entry name" value="WH_DNA-bd_sf"/>
</dbReference>
<dbReference type="GO" id="GO:0003700">
    <property type="term" value="F:DNA-binding transcription factor activity"/>
    <property type="evidence" value="ECO:0007669"/>
    <property type="project" value="TreeGrafter"/>
</dbReference>
<evidence type="ECO:0000313" key="6">
    <source>
        <dbReference type="EMBL" id="MBB0229710.1"/>
    </source>
</evidence>
<sequence>MALRSGVTAPFHSVRYALRLLETIAESSEGALEAELTRRTGLSPGRLGELLRLLQQEGYVHRLRDGSWTSGEAMALLNSGGDRRRAREEKLRQSLDRLRREVGAAVYIGRYTDGEMTVPHVSSTPEMPAVNQWVEFRSAAHATAIGKCLLGQLDHDGRRDHFSRHRAARLTSRTITDRRALLTTLEHHPASMPMLDLQEYAVGTVCAAVPLTAGASVGCLALSLPLRQGYRLREAAETLNREAAPTLLSLVL</sequence>
<evidence type="ECO:0000256" key="3">
    <source>
        <dbReference type="ARBA" id="ARBA00023163"/>
    </source>
</evidence>
<evidence type="ECO:0000259" key="5">
    <source>
        <dbReference type="PROSITE" id="PS51078"/>
    </source>
</evidence>
<dbReference type="Pfam" id="PF01614">
    <property type="entry name" value="IclR_C"/>
    <property type="match status" value="1"/>
</dbReference>